<evidence type="ECO:0000259" key="2">
    <source>
        <dbReference type="PROSITE" id="PS50076"/>
    </source>
</evidence>
<keyword evidence="4" id="KW-1185">Reference proteome</keyword>
<name>A0A3S3NB15_9MAGN</name>
<dbReference type="InterPro" id="IPR036869">
    <property type="entry name" value="J_dom_sf"/>
</dbReference>
<dbReference type="EMBL" id="QPKB01000002">
    <property type="protein sequence ID" value="RWR76099.1"/>
    <property type="molecule type" value="Genomic_DNA"/>
</dbReference>
<dbReference type="SUPFAM" id="SSF46565">
    <property type="entry name" value="Chaperone J-domain"/>
    <property type="match status" value="1"/>
</dbReference>
<feature type="region of interest" description="Disordered" evidence="1">
    <location>
        <begin position="574"/>
        <end position="595"/>
    </location>
</feature>
<dbReference type="Pfam" id="PF00226">
    <property type="entry name" value="DnaJ"/>
    <property type="match status" value="1"/>
</dbReference>
<dbReference type="SMART" id="SM00028">
    <property type="entry name" value="TPR"/>
    <property type="match status" value="8"/>
</dbReference>
<dbReference type="PRINTS" id="PR00625">
    <property type="entry name" value="JDOMAIN"/>
</dbReference>
<dbReference type="PANTHER" id="PTHR45181">
    <property type="entry name" value="HEAT SHOCK PROTEIN DNAJ WITH TETRATRICOPEPTIDE REPEAT-CONTAINING PROTEIN"/>
    <property type="match status" value="1"/>
</dbReference>
<feature type="compositionally biased region" description="Polar residues" evidence="1">
    <location>
        <begin position="265"/>
        <end position="281"/>
    </location>
</feature>
<feature type="compositionally biased region" description="Basic residues" evidence="1">
    <location>
        <begin position="669"/>
        <end position="679"/>
    </location>
</feature>
<feature type="compositionally biased region" description="Low complexity" evidence="1">
    <location>
        <begin position="505"/>
        <end position="529"/>
    </location>
</feature>
<feature type="compositionally biased region" description="Low complexity" evidence="1">
    <location>
        <begin position="580"/>
        <end position="595"/>
    </location>
</feature>
<feature type="region of interest" description="Disordered" evidence="1">
    <location>
        <begin position="157"/>
        <end position="178"/>
    </location>
</feature>
<dbReference type="InterPro" id="IPR019734">
    <property type="entry name" value="TPR_rpt"/>
</dbReference>
<accession>A0A3S3NB15</accession>
<dbReference type="PANTHER" id="PTHR45181:SF4">
    <property type="entry name" value="HEAT SHOCK PROTEIN DNAJ WITH TETRATRICOPEPTIDE REPEAT-CONTAINING PROTEIN"/>
    <property type="match status" value="1"/>
</dbReference>
<reference evidence="3 4" key="1">
    <citation type="journal article" date="2019" name="Nat. Plants">
        <title>Stout camphor tree genome fills gaps in understanding of flowering plant genome evolution.</title>
        <authorList>
            <person name="Chaw S.M."/>
            <person name="Liu Y.C."/>
            <person name="Wu Y.W."/>
            <person name="Wang H.Y."/>
            <person name="Lin C.I."/>
            <person name="Wu C.S."/>
            <person name="Ke H.M."/>
            <person name="Chang L.Y."/>
            <person name="Hsu C.Y."/>
            <person name="Yang H.T."/>
            <person name="Sudianto E."/>
            <person name="Hsu M.H."/>
            <person name="Wu K.P."/>
            <person name="Wang L.N."/>
            <person name="Leebens-Mack J.H."/>
            <person name="Tsai I.J."/>
        </authorList>
    </citation>
    <scope>NUCLEOTIDE SEQUENCE [LARGE SCALE GENOMIC DNA]</scope>
    <source>
        <strain evidence="4">cv. Chaw 1501</strain>
        <tissue evidence="3">Young leaves</tissue>
    </source>
</reference>
<feature type="region of interest" description="Disordered" evidence="1">
    <location>
        <begin position="263"/>
        <end position="284"/>
    </location>
</feature>
<dbReference type="SMART" id="SM00271">
    <property type="entry name" value="DnaJ"/>
    <property type="match status" value="1"/>
</dbReference>
<dbReference type="PROSITE" id="PS50076">
    <property type="entry name" value="DNAJ_2"/>
    <property type="match status" value="1"/>
</dbReference>
<protein>
    <submittedName>
        <fullName evidence="3">Tetratricopeptide TPR-1</fullName>
    </submittedName>
</protein>
<feature type="domain" description="J" evidence="2">
    <location>
        <begin position="1372"/>
        <end position="1457"/>
    </location>
</feature>
<dbReference type="Proteomes" id="UP000283530">
    <property type="component" value="Unassembled WGS sequence"/>
</dbReference>
<dbReference type="Gene3D" id="1.10.287.110">
    <property type="entry name" value="DnaJ domain"/>
    <property type="match status" value="1"/>
</dbReference>
<feature type="region of interest" description="Disordered" evidence="1">
    <location>
        <begin position="610"/>
        <end position="640"/>
    </location>
</feature>
<feature type="region of interest" description="Disordered" evidence="1">
    <location>
        <begin position="662"/>
        <end position="735"/>
    </location>
</feature>
<feature type="region of interest" description="Disordered" evidence="1">
    <location>
        <begin position="1"/>
        <end position="58"/>
    </location>
</feature>
<comment type="caution">
    <text evidence="3">The sequence shown here is derived from an EMBL/GenBank/DDBJ whole genome shotgun (WGS) entry which is preliminary data.</text>
</comment>
<dbReference type="SUPFAM" id="SSF48452">
    <property type="entry name" value="TPR-like"/>
    <property type="match status" value="2"/>
</dbReference>
<feature type="compositionally biased region" description="Polar residues" evidence="1">
    <location>
        <begin position="717"/>
        <end position="735"/>
    </location>
</feature>
<sequence length="1512" mass="165551">MPPAMVDFKSPLQNPNPNPRKGQSASSSSSSFVFNLPQQTLNSPMNSNDGNSRNFYRNANLPNLETASFAASSPAMASASGLSRPRLVKVMRRHFGSNRGKAVSGSNKETGLDFSFNPFRSGAPASAGSDRTDEGKMRMPESGVDFGFNPVRSGASGVDGSDWGNESRVDSGFNPFRAGRMENDKMPVMESEIDSGLNPFRPFSFVTDSVNRTDNGGMGVLRDKLNSWNPFLQENKGRDGSSGSNAEKFEFGKLGDSGFVFGGSQMPTSVQSGPNSNSEAKSSLPDELRKLKIGNVMEPQNKSDAGVKTAEDNASLNMKSGEDCKQGVFVFGSSVKKSSTLAPNFPDGSSAAELPNEMRKLKIEREMAFQDKNNTGFTFSVGRGATMTSDSNSGEVAGTGAFVFGTGGNKVSDSAPNLADESSASNLPDEMRKLKIRGSRKDRVNEKVIDTDFTSKADVKFGFVFGTGSMNVPGSFGEFAETTLPGEINKLNIKSQAGGYDETDTSFSSSTTSAKDTSFSSSTTSAKDTQFQNPANNRTFTDPTIGSSNPSPFTFQAGMQGNSSGVHLVPPTQQNEDFSSRGIAGPSSLSSSMGPGFQSGSNIFEKPPACPTQDKPMSSFSSAQEEFGTPHMNFRTPRQDASSCSYRESLFGHQNVEFSAKQGTFKEVKPKKRRGKLGRKNTENKSQANPELGSPRSYSPMDFSPYQETLIGDQCSRETSAASGESIPLESSNTHEAVPMDMRDELLAAAQRLNINDVNLKHGELNEEGSKHYVDGDLGSEGLPSENENTECKNDGNIAAMGTEAGLSSSTVERQACDAEMLFHFASSSEGVGETNFTFAATPSSQHPSSVAKRHYRKKNLMKVTQDSYTSTPNVKVQSVSPSVQFMPHATGSLQQELNQGRVFSSTSQLDPGQSLRGDSFAFQNEANKELVFKRDSMPTAAATTSAQEACEKWRQRGNHAYANGDLSKAEDYYTRGVNCVSPKETSRTCIRALMLCYSNRAATLMSLGRLRDALRDCMMATAIEPNFLRAQVRAANCYLALGEIEDALRHFKKCLQTACDVSLDQKIRTEAVDGLQKAQQVAECMDRSAELLRNRTYSDAANALEIITEALLISPYSENLIEMKAEALLMLRKYEEVVQLCEQTLESAERNSLSKDKDGSESIKSYPLNHWRWGLVSKSYFYLGRLEEALELLEKREQLGPIKEKYGAKVLESPAGFATIVRDLLRHKAEGNEAFQARRHSEAVEHYTAALQCCVESRPFAAICFANRAAAYQALGQITDAIADCSLAIALDSNYPKAISRRATLHEMIRDYGQAINDLHRFISLLEKQTDDKLSQSGRSGRSTSSVNDIRQARMRLATMEEESKKDIPLDMYLILGIEPSSTAADIKKAYRKAALRHHPDKAGQLLPRSESGDDGLWKEVADEVHKDADRLFKMIGEAYAVISDPTKRLRYDAEEEIRNSQKKSNGSSTPKAQGDVYSYPFERTSSRRHWKSYGNSRQQWNDSYRSNRYY</sequence>
<dbReference type="Gene3D" id="1.25.40.10">
    <property type="entry name" value="Tetratricopeptide repeat domain"/>
    <property type="match status" value="3"/>
</dbReference>
<evidence type="ECO:0000313" key="4">
    <source>
        <dbReference type="Proteomes" id="UP000283530"/>
    </source>
</evidence>
<feature type="region of interest" description="Disordered" evidence="1">
    <location>
        <begin position="114"/>
        <end position="136"/>
    </location>
</feature>
<dbReference type="OrthoDB" id="10250354at2759"/>
<evidence type="ECO:0000256" key="1">
    <source>
        <dbReference type="SAM" id="MobiDB-lite"/>
    </source>
</evidence>
<feature type="compositionally biased region" description="Polar residues" evidence="1">
    <location>
        <begin position="32"/>
        <end position="58"/>
    </location>
</feature>
<dbReference type="CDD" id="cd06257">
    <property type="entry name" value="DnaJ"/>
    <property type="match status" value="1"/>
</dbReference>
<feature type="compositionally biased region" description="Polar residues" evidence="1">
    <location>
        <begin position="615"/>
        <end position="624"/>
    </location>
</feature>
<dbReference type="STRING" id="337451.A0A3S3NB15"/>
<gene>
    <name evidence="3" type="ORF">CKAN_00451300</name>
</gene>
<organism evidence="3 4">
    <name type="scientific">Cinnamomum micranthum f. kanehirae</name>
    <dbReference type="NCBI Taxonomy" id="337451"/>
    <lineage>
        <taxon>Eukaryota</taxon>
        <taxon>Viridiplantae</taxon>
        <taxon>Streptophyta</taxon>
        <taxon>Embryophyta</taxon>
        <taxon>Tracheophyta</taxon>
        <taxon>Spermatophyta</taxon>
        <taxon>Magnoliopsida</taxon>
        <taxon>Magnoliidae</taxon>
        <taxon>Laurales</taxon>
        <taxon>Lauraceae</taxon>
        <taxon>Cinnamomum</taxon>
    </lineage>
</organism>
<feature type="region of interest" description="Disordered" evidence="1">
    <location>
        <begin position="497"/>
        <end position="547"/>
    </location>
</feature>
<feature type="compositionally biased region" description="Polar residues" evidence="1">
    <location>
        <begin position="530"/>
        <end position="547"/>
    </location>
</feature>
<dbReference type="InterPro" id="IPR011990">
    <property type="entry name" value="TPR-like_helical_dom_sf"/>
</dbReference>
<feature type="region of interest" description="Disordered" evidence="1">
    <location>
        <begin position="1457"/>
        <end position="1480"/>
    </location>
</feature>
<proteinExistence type="predicted"/>
<feature type="compositionally biased region" description="Polar residues" evidence="1">
    <location>
        <begin position="1464"/>
        <end position="1473"/>
    </location>
</feature>
<dbReference type="InterPro" id="IPR001623">
    <property type="entry name" value="DnaJ_domain"/>
</dbReference>
<evidence type="ECO:0000313" key="3">
    <source>
        <dbReference type="EMBL" id="RWR76099.1"/>
    </source>
</evidence>